<feature type="region of interest" description="Disordered" evidence="1">
    <location>
        <begin position="42"/>
        <end position="65"/>
    </location>
</feature>
<dbReference type="EMBL" id="SSTD01018828">
    <property type="protein sequence ID" value="TYJ97498.1"/>
    <property type="molecule type" value="Genomic_DNA"/>
</dbReference>
<evidence type="ECO:0000313" key="4">
    <source>
        <dbReference type="Proteomes" id="UP000321393"/>
    </source>
</evidence>
<evidence type="ECO:0000313" key="2">
    <source>
        <dbReference type="EMBL" id="KAA0037416.1"/>
    </source>
</evidence>
<organism evidence="2 4">
    <name type="scientific">Cucumis melo var. makuwa</name>
    <name type="common">Oriental melon</name>
    <dbReference type="NCBI Taxonomy" id="1194695"/>
    <lineage>
        <taxon>Eukaryota</taxon>
        <taxon>Viridiplantae</taxon>
        <taxon>Streptophyta</taxon>
        <taxon>Embryophyta</taxon>
        <taxon>Tracheophyta</taxon>
        <taxon>Spermatophyta</taxon>
        <taxon>Magnoliopsida</taxon>
        <taxon>eudicotyledons</taxon>
        <taxon>Gunneridae</taxon>
        <taxon>Pentapetalae</taxon>
        <taxon>rosids</taxon>
        <taxon>fabids</taxon>
        <taxon>Cucurbitales</taxon>
        <taxon>Cucurbitaceae</taxon>
        <taxon>Benincaseae</taxon>
        <taxon>Cucumis</taxon>
    </lineage>
</organism>
<name>A0A5A7T5J5_CUCMM</name>
<reference evidence="4 5" key="1">
    <citation type="submission" date="2019-08" db="EMBL/GenBank/DDBJ databases">
        <title>Draft genome sequences of two oriental melons (Cucumis melo L. var makuwa).</title>
        <authorList>
            <person name="Kwon S.-Y."/>
        </authorList>
    </citation>
    <scope>NUCLEOTIDE SEQUENCE [LARGE SCALE GENOMIC DNA]</scope>
    <source>
        <strain evidence="5">cv. Chang Bougi</strain>
        <strain evidence="4">cv. SW 3</strain>
        <tissue evidence="2">Leaf</tissue>
    </source>
</reference>
<evidence type="ECO:0000313" key="3">
    <source>
        <dbReference type="EMBL" id="TYJ97498.1"/>
    </source>
</evidence>
<evidence type="ECO:0000313" key="5">
    <source>
        <dbReference type="Proteomes" id="UP000321947"/>
    </source>
</evidence>
<accession>A0A5A7T5J5</accession>
<dbReference type="Proteomes" id="UP000321947">
    <property type="component" value="Unassembled WGS sequence"/>
</dbReference>
<evidence type="ECO:0000256" key="1">
    <source>
        <dbReference type="SAM" id="MobiDB-lite"/>
    </source>
</evidence>
<gene>
    <name evidence="3" type="ORF">E5676_scaffold85G00030</name>
    <name evidence="2" type="ORF">E6C27_scaffold278G001280</name>
</gene>
<protein>
    <submittedName>
        <fullName evidence="2">Uncharacterized protein</fullName>
    </submittedName>
</protein>
<dbReference type="AlphaFoldDB" id="A0A5A7T5J5"/>
<comment type="caution">
    <text evidence="2">The sequence shown here is derived from an EMBL/GenBank/DDBJ whole genome shotgun (WGS) entry which is preliminary data.</text>
</comment>
<dbReference type="EMBL" id="SSTE01018943">
    <property type="protein sequence ID" value="KAA0037416.1"/>
    <property type="molecule type" value="Genomic_DNA"/>
</dbReference>
<sequence length="104" mass="11339">MPPSLQETEVLPTHKNIRESEKIVGKGYTDVFRWVRPYVGKTESGEASPTREQHSVGNASPDVVFPDDVDGVKNTSLDTLFGDETVGVENASPDVIFINSYGSV</sequence>
<proteinExistence type="predicted"/>
<dbReference type="Proteomes" id="UP000321393">
    <property type="component" value="Unassembled WGS sequence"/>
</dbReference>